<dbReference type="InterPro" id="IPR011663">
    <property type="entry name" value="UTRA"/>
</dbReference>
<accession>A0A366DZN4</accession>
<dbReference type="GO" id="GO:0045892">
    <property type="term" value="P:negative regulation of DNA-templated transcription"/>
    <property type="evidence" value="ECO:0007669"/>
    <property type="project" value="TreeGrafter"/>
</dbReference>
<evidence type="ECO:0000259" key="4">
    <source>
        <dbReference type="PROSITE" id="PS50949"/>
    </source>
</evidence>
<sequence>MDNTRLLPLLQRGLAAQTTGGPLYKQVAVVLTNLIEDGSLAAGSSLPPERELAQALGLARVTIRSAYQALLENRLVERRHGSGTYICERPKKISQPLWQLTSFSQDMIARGKVPGVRILSGDIGHPSPEEAFQLGISMQDLVVRVERLRLADDMPMAIERAVVPQRLLGTATLARDEAGQKTELAQAVLSGALSLYAALEDQGYKPVRALQRLTAVVLDPVNARLLGVADKAAALQMERVSRTQTDRIVEYTRSLYRGDAYDFIAELKTGEVR</sequence>
<dbReference type="AlphaFoldDB" id="A0A366DZN4"/>
<dbReference type="InterPro" id="IPR000524">
    <property type="entry name" value="Tscrpt_reg_HTH_GntR"/>
</dbReference>
<reference evidence="5 6" key="1">
    <citation type="submission" date="2018-06" db="EMBL/GenBank/DDBJ databases">
        <title>Genomic Encyclopedia of Type Strains, Phase IV (KMG-IV): sequencing the most valuable type-strain genomes for metagenomic binning, comparative biology and taxonomic classification.</title>
        <authorList>
            <person name="Goeker M."/>
        </authorList>
    </citation>
    <scope>NUCLEOTIDE SEQUENCE [LARGE SCALE GENOMIC DNA]</scope>
    <source>
        <strain evidence="5 6">DSM 25619</strain>
    </source>
</reference>
<dbReference type="PROSITE" id="PS50949">
    <property type="entry name" value="HTH_GNTR"/>
    <property type="match status" value="1"/>
</dbReference>
<dbReference type="PRINTS" id="PR00035">
    <property type="entry name" value="HTHGNTR"/>
</dbReference>
<dbReference type="EMBL" id="QNRH01000004">
    <property type="protein sequence ID" value="RBO94724.1"/>
    <property type="molecule type" value="Genomic_DNA"/>
</dbReference>
<keyword evidence="1" id="KW-0805">Transcription regulation</keyword>
<dbReference type="InterPro" id="IPR028978">
    <property type="entry name" value="Chorismate_lyase_/UTRA_dom_sf"/>
</dbReference>
<feature type="domain" description="HTH gntR-type" evidence="4">
    <location>
        <begin position="21"/>
        <end position="89"/>
    </location>
</feature>
<comment type="caution">
    <text evidence="5">The sequence shown here is derived from an EMBL/GenBank/DDBJ whole genome shotgun (WGS) entry which is preliminary data.</text>
</comment>
<proteinExistence type="predicted"/>
<dbReference type="InterPro" id="IPR036390">
    <property type="entry name" value="WH_DNA-bd_sf"/>
</dbReference>
<dbReference type="Pfam" id="PF07702">
    <property type="entry name" value="UTRA"/>
    <property type="match status" value="1"/>
</dbReference>
<dbReference type="GO" id="GO:0003700">
    <property type="term" value="F:DNA-binding transcription factor activity"/>
    <property type="evidence" value="ECO:0007669"/>
    <property type="project" value="InterPro"/>
</dbReference>
<dbReference type="Pfam" id="PF00392">
    <property type="entry name" value="GntR"/>
    <property type="match status" value="1"/>
</dbReference>
<dbReference type="InterPro" id="IPR050679">
    <property type="entry name" value="Bact_HTH_transcr_reg"/>
</dbReference>
<dbReference type="OrthoDB" id="7173258at2"/>
<evidence type="ECO:0000256" key="2">
    <source>
        <dbReference type="ARBA" id="ARBA00023125"/>
    </source>
</evidence>
<protein>
    <submittedName>
        <fullName evidence="5">GntR family transcriptional regulator</fullName>
    </submittedName>
</protein>
<evidence type="ECO:0000256" key="3">
    <source>
        <dbReference type="ARBA" id="ARBA00023163"/>
    </source>
</evidence>
<name>A0A366DZN4_9HYPH</name>
<keyword evidence="2" id="KW-0238">DNA-binding</keyword>
<dbReference type="Gene3D" id="1.10.10.10">
    <property type="entry name" value="Winged helix-like DNA-binding domain superfamily/Winged helix DNA-binding domain"/>
    <property type="match status" value="1"/>
</dbReference>
<dbReference type="SMART" id="SM00345">
    <property type="entry name" value="HTH_GNTR"/>
    <property type="match status" value="1"/>
</dbReference>
<keyword evidence="3" id="KW-0804">Transcription</keyword>
<dbReference type="Gene3D" id="3.40.1410.10">
    <property type="entry name" value="Chorismate lyase-like"/>
    <property type="match status" value="1"/>
</dbReference>
<evidence type="ECO:0000256" key="1">
    <source>
        <dbReference type="ARBA" id="ARBA00023015"/>
    </source>
</evidence>
<dbReference type="SMART" id="SM00866">
    <property type="entry name" value="UTRA"/>
    <property type="match status" value="1"/>
</dbReference>
<dbReference type="SUPFAM" id="SSF64288">
    <property type="entry name" value="Chorismate lyase-like"/>
    <property type="match status" value="1"/>
</dbReference>
<gene>
    <name evidence="5" type="ORF">DFR47_10482</name>
</gene>
<evidence type="ECO:0000313" key="5">
    <source>
        <dbReference type="EMBL" id="RBO94724.1"/>
    </source>
</evidence>
<organism evidence="5 6">
    <name type="scientific">Pseudochrobactrum asaccharolyticum</name>
    <dbReference type="NCBI Taxonomy" id="354351"/>
    <lineage>
        <taxon>Bacteria</taxon>
        <taxon>Pseudomonadati</taxon>
        <taxon>Pseudomonadota</taxon>
        <taxon>Alphaproteobacteria</taxon>
        <taxon>Hyphomicrobiales</taxon>
        <taxon>Brucellaceae</taxon>
        <taxon>Pseudochrobactrum</taxon>
    </lineage>
</organism>
<dbReference type="PANTHER" id="PTHR44846:SF1">
    <property type="entry name" value="MANNOSYL-D-GLYCERATE TRANSPORT_METABOLISM SYSTEM REPRESSOR MNGR-RELATED"/>
    <property type="match status" value="1"/>
</dbReference>
<dbReference type="SUPFAM" id="SSF46785">
    <property type="entry name" value="Winged helix' DNA-binding domain"/>
    <property type="match status" value="1"/>
</dbReference>
<dbReference type="CDD" id="cd07377">
    <property type="entry name" value="WHTH_GntR"/>
    <property type="match status" value="1"/>
</dbReference>
<evidence type="ECO:0000313" key="6">
    <source>
        <dbReference type="Proteomes" id="UP000252893"/>
    </source>
</evidence>
<dbReference type="GO" id="GO:0003677">
    <property type="term" value="F:DNA binding"/>
    <property type="evidence" value="ECO:0007669"/>
    <property type="project" value="UniProtKB-KW"/>
</dbReference>
<dbReference type="RefSeq" id="WP_113944602.1">
    <property type="nucleotide sequence ID" value="NZ_JBHEEG010000001.1"/>
</dbReference>
<dbReference type="Proteomes" id="UP000252893">
    <property type="component" value="Unassembled WGS sequence"/>
</dbReference>
<dbReference type="PANTHER" id="PTHR44846">
    <property type="entry name" value="MANNOSYL-D-GLYCERATE TRANSPORT/METABOLISM SYSTEM REPRESSOR MNGR-RELATED"/>
    <property type="match status" value="1"/>
</dbReference>
<keyword evidence="6" id="KW-1185">Reference proteome</keyword>
<dbReference type="InterPro" id="IPR036388">
    <property type="entry name" value="WH-like_DNA-bd_sf"/>
</dbReference>